<evidence type="ECO:0000259" key="1">
    <source>
        <dbReference type="Pfam" id="PF12697"/>
    </source>
</evidence>
<dbReference type="GO" id="GO:0042952">
    <property type="term" value="P:beta-ketoadipate pathway"/>
    <property type="evidence" value="ECO:0007669"/>
    <property type="project" value="InterPro"/>
</dbReference>
<dbReference type="PANTHER" id="PTHR43433:SF5">
    <property type="entry name" value="AB HYDROLASE-1 DOMAIN-CONTAINING PROTEIN"/>
    <property type="match status" value="1"/>
</dbReference>
<dbReference type="InterPro" id="IPR029058">
    <property type="entry name" value="AB_hydrolase_fold"/>
</dbReference>
<dbReference type="STRING" id="440168.SAMN04487974_12522"/>
<protein>
    <submittedName>
        <fullName evidence="2">3-oxoadipate enol-lactonase</fullName>
    </submittedName>
</protein>
<dbReference type="PANTHER" id="PTHR43433">
    <property type="entry name" value="HYDROLASE, ALPHA/BETA FOLD FAMILY PROTEIN"/>
    <property type="match status" value="1"/>
</dbReference>
<dbReference type="RefSeq" id="WP_090599735.1">
    <property type="nucleotide sequence ID" value="NZ_FNCS01000025.1"/>
</dbReference>
<dbReference type="NCBIfam" id="TIGR02427">
    <property type="entry name" value="protocat_pcaD"/>
    <property type="match status" value="1"/>
</dbReference>
<dbReference type="AlphaFoldDB" id="A0A1G8A429"/>
<sequence>MQSIDIDGTAIHYRFSPGRTGERVVVFINSLGTDFRIWDDVIAELGAPYLVYDKRGHGLSAVGPTPYSIEALAQDLADLMDRLEISGAIICGLSVGGQIAQQLYHDRPDLVAGLILCDTAAKIGEPEFWQQRIATIAEQGLAAVTDGIMERWFSAAFRHEGGAQYAIARAMFERQPVEGYLATCAAIAAFDRRDDAANIAVPTAVLVGSLDGATPPDVVESFAGLINGSTFQIIDGAGHLPCIEAPGAVAAALAALQARIQ</sequence>
<dbReference type="InterPro" id="IPR026968">
    <property type="entry name" value="PcaD/CatD"/>
</dbReference>
<dbReference type="Proteomes" id="UP000199495">
    <property type="component" value="Unassembled WGS sequence"/>
</dbReference>
<dbReference type="InterPro" id="IPR050471">
    <property type="entry name" value="AB_hydrolase"/>
</dbReference>
<dbReference type="Gene3D" id="3.40.50.1820">
    <property type="entry name" value="alpha/beta hydrolase"/>
    <property type="match status" value="1"/>
</dbReference>
<gene>
    <name evidence="2" type="ORF">SAMN04487974_12522</name>
</gene>
<dbReference type="Pfam" id="PF12697">
    <property type="entry name" value="Abhydrolase_6"/>
    <property type="match status" value="1"/>
</dbReference>
<dbReference type="OrthoDB" id="9793083at2"/>
<dbReference type="SUPFAM" id="SSF53474">
    <property type="entry name" value="alpha/beta-Hydrolases"/>
    <property type="match status" value="1"/>
</dbReference>
<feature type="domain" description="AB hydrolase-1" evidence="1">
    <location>
        <begin position="25"/>
        <end position="252"/>
    </location>
</feature>
<name>A0A1G8A429_9HYPH</name>
<keyword evidence="3" id="KW-1185">Reference proteome</keyword>
<accession>A0A1G8A429</accession>
<evidence type="ECO:0000313" key="2">
    <source>
        <dbReference type="EMBL" id="SDH15170.1"/>
    </source>
</evidence>
<proteinExistence type="predicted"/>
<dbReference type="GO" id="GO:0047570">
    <property type="term" value="F:3-oxoadipate enol-lactonase activity"/>
    <property type="evidence" value="ECO:0007669"/>
    <property type="project" value="InterPro"/>
</dbReference>
<evidence type="ECO:0000313" key="3">
    <source>
        <dbReference type="Proteomes" id="UP000199495"/>
    </source>
</evidence>
<dbReference type="InterPro" id="IPR000073">
    <property type="entry name" value="AB_hydrolase_1"/>
</dbReference>
<reference evidence="2 3" key="1">
    <citation type="submission" date="2016-10" db="EMBL/GenBank/DDBJ databases">
        <authorList>
            <person name="de Groot N.N."/>
        </authorList>
    </citation>
    <scope>NUCLEOTIDE SEQUENCE [LARGE SCALE GENOMIC DNA]</scope>
    <source>
        <strain evidence="2 3">CGMCC 1.10267</strain>
    </source>
</reference>
<dbReference type="EMBL" id="FNCS01000025">
    <property type="protein sequence ID" value="SDH15170.1"/>
    <property type="molecule type" value="Genomic_DNA"/>
</dbReference>
<organism evidence="2 3">
    <name type="scientific">Pelagibacterium luteolum</name>
    <dbReference type="NCBI Taxonomy" id="440168"/>
    <lineage>
        <taxon>Bacteria</taxon>
        <taxon>Pseudomonadati</taxon>
        <taxon>Pseudomonadota</taxon>
        <taxon>Alphaproteobacteria</taxon>
        <taxon>Hyphomicrobiales</taxon>
        <taxon>Devosiaceae</taxon>
        <taxon>Pelagibacterium</taxon>
    </lineage>
</organism>